<dbReference type="AlphaFoldDB" id="A0A2Z2HWK4"/>
<reference evidence="2" key="1">
    <citation type="submission" date="2017-02" db="EMBL/GenBank/DDBJ databases">
        <title>Natronthermophilus aegyptiacus gen. nov.,sp. nov., an aerobic, extremely halophilic alkalithermophilic archaeon isolated from the athalassohaline Wadi An Natrun, Egypt.</title>
        <authorList>
            <person name="Zhao B."/>
        </authorList>
    </citation>
    <scope>NUCLEOTIDE SEQUENCE [LARGE SCALE GENOMIC DNA]</scope>
    <source>
        <strain evidence="2">JW/NM-HA 15</strain>
    </source>
</reference>
<dbReference type="EMBL" id="CP019893">
    <property type="protein sequence ID" value="ARS89324.1"/>
    <property type="molecule type" value="Genomic_DNA"/>
</dbReference>
<dbReference type="Proteomes" id="UP000250088">
    <property type="component" value="Chromosome"/>
</dbReference>
<accession>A0A2Z2HWK4</accession>
<evidence type="ECO:0000313" key="1">
    <source>
        <dbReference type="EMBL" id="ARS89324.1"/>
    </source>
</evidence>
<protein>
    <submittedName>
        <fullName evidence="1">Uncharacterized protein</fullName>
    </submittedName>
</protein>
<evidence type="ECO:0000313" key="2">
    <source>
        <dbReference type="Proteomes" id="UP000250088"/>
    </source>
</evidence>
<sequence>MYQIFREAWERNIGAVYIGDPGKLLSEFENSAESKIEVWLEDRIQEEIEYYVRGDPEDVTWFPNTEPEQKRDWLETMVTIDDPTDITKYTILVDEVEQHYEDFLAAIETDDNNPLRVINDEVPNTLKVWSFGMLSAYEFLGEADWRRLKELRVPPLDITEITNRLEEHDESPTHLANIIWWMGRGRTGLIIKLIDELPSDINENLAEWVQSMADTESQGTAIINDIWANLKSEHWETACQTLAFQRGYEEWLMQDTQGYSAETMSNLVTNVIFETADFADIDQDRTVKRIIRRNVERVFDAVTRPAQPTFPYKGLMFENEEVEGLFSLIEDQILTFEPKGPTRRTAIEALDVSPDEFNTEFYTLEDSKTPIEGDCLSPKLSILDNAFQPIALNPDLVTTESTESLRESMEFALEFDSKAAHSDMSVYFCPTEDVLNHQLRVVKNEYDITSPNVVIAPEELTENISEEYNTFRQLDLLTIASNESSMLWDFVINLRGALEEQGLNPDQAVNEASRQQLLEAVDTRDARNTIDTLFDQLYRVATEEATKATQEYINRYSLPNESTLLWENARFQDDSPFWTSGTIRELTRTQAYLLVLSDLPEFSRPYGNLHTTVQAAIDEDLISGGKAFPYTEFLSELYSESGFSGTLTTERNHYFDEGRLVDGVRNTQNALFRLAMEFNIETTTNALNDLDATAESGDITVLDINVPENALAFLRALLMSKIATDGGEVFNLAGELRDLGNKLEVYKSDFDAHLDTIDAHDDVLTQPSCADVGNWPNLDSNKYLAYKQTLGNLSKGVDDLREQCELNRGISPYAWVYLLMLREFVDQISDVVDKYEMELNSVTLGNVKLLKATYTDLYQAVEGSDVIVQNFGSENKLLAQLEGVGNDIFNFDSMSNIPLPSHIDQLSTIDRSSQKYVEEVEDIRELVELLHSQQQAVDSAAEDLKVDLRELLQHAVEDQEATA</sequence>
<name>A0A2Z2HWK4_9EURY</name>
<proteinExistence type="predicted"/>
<keyword evidence="2" id="KW-1185">Reference proteome</keyword>
<dbReference type="KEGG" id="naj:B1756_05900"/>
<gene>
    <name evidence="1" type="ORF">B1756_05900</name>
</gene>
<organism evidence="1 2">
    <name type="scientific">Natrarchaeobaculum aegyptiacum</name>
    <dbReference type="NCBI Taxonomy" id="745377"/>
    <lineage>
        <taxon>Archaea</taxon>
        <taxon>Methanobacteriati</taxon>
        <taxon>Methanobacteriota</taxon>
        <taxon>Stenosarchaea group</taxon>
        <taxon>Halobacteria</taxon>
        <taxon>Halobacteriales</taxon>
        <taxon>Natrialbaceae</taxon>
        <taxon>Natrarchaeobaculum</taxon>
    </lineage>
</organism>